<name>A0A368SXT5_9ACTN</name>
<dbReference type="RefSeq" id="WP_114433805.1">
    <property type="nucleotide sequence ID" value="NZ_QEIN01000493.1"/>
</dbReference>
<dbReference type="Proteomes" id="UP000253318">
    <property type="component" value="Unassembled WGS sequence"/>
</dbReference>
<feature type="non-terminal residue" evidence="1">
    <location>
        <position position="1"/>
    </location>
</feature>
<comment type="caution">
    <text evidence="1">The sequence shown here is derived from an EMBL/GenBank/DDBJ whole genome shotgun (WGS) entry which is preliminary data.</text>
</comment>
<proteinExistence type="predicted"/>
<feature type="non-terminal residue" evidence="1">
    <location>
        <position position="242"/>
    </location>
</feature>
<accession>A0A368SXT5</accession>
<dbReference type="OrthoDB" id="3683366at2"/>
<evidence type="ECO:0000313" key="2">
    <source>
        <dbReference type="Proteomes" id="UP000253318"/>
    </source>
</evidence>
<protein>
    <submittedName>
        <fullName evidence="1">Uncharacterized protein</fullName>
    </submittedName>
</protein>
<reference evidence="1 2" key="1">
    <citation type="submission" date="2018-04" db="EMBL/GenBank/DDBJ databases">
        <title>Novel actinobacteria from marine sediment.</title>
        <authorList>
            <person name="Ng Z.Y."/>
            <person name="Tan G.Y.A."/>
        </authorList>
    </citation>
    <scope>NUCLEOTIDE SEQUENCE [LARGE SCALE GENOMIC DNA]</scope>
    <source>
        <strain evidence="1 2">TPS81</strain>
    </source>
</reference>
<dbReference type="AlphaFoldDB" id="A0A368SXT5"/>
<dbReference type="EMBL" id="QEIN01000493">
    <property type="protein sequence ID" value="RCV47530.1"/>
    <property type="molecule type" value="Genomic_DNA"/>
</dbReference>
<evidence type="ECO:0000313" key="1">
    <source>
        <dbReference type="EMBL" id="RCV47530.1"/>
    </source>
</evidence>
<keyword evidence="2" id="KW-1185">Reference proteome</keyword>
<organism evidence="1 2">
    <name type="scientific">Marinitenerispora sediminis</name>
    <dbReference type="NCBI Taxonomy" id="1931232"/>
    <lineage>
        <taxon>Bacteria</taxon>
        <taxon>Bacillati</taxon>
        <taxon>Actinomycetota</taxon>
        <taxon>Actinomycetes</taxon>
        <taxon>Streptosporangiales</taxon>
        <taxon>Nocardiopsidaceae</taxon>
        <taxon>Marinitenerispora</taxon>
    </lineage>
</organism>
<sequence>GRTVLRAADGELFEIALPDPAIAAVHAALTGPDGAGLPPELDAFAAAGHLGARPGWPAGRRRVGVVRTPADPGALAPLAAALTLAGAIALPLDPGDDPERLAAADVDALCWLHDGPAPRSWTRLDALADRGVAWQRISREGRHVLIEPVAARPGDVRHADVRARRLAAAGSGHRHLTAYWDGAAAGELTLGDERPDEAERRLVAALVAQDLCAWAHDAAPRPGSLTPHATPARRRLRVVDLD</sequence>
<gene>
    <name evidence="1" type="ORF">DEF24_27045</name>
</gene>